<accession>A0A067S4N2</accession>
<proteinExistence type="predicted"/>
<evidence type="ECO:0000313" key="2">
    <source>
        <dbReference type="EMBL" id="KDR65766.1"/>
    </source>
</evidence>
<organism evidence="2 3">
    <name type="scientific">Galerina marginata (strain CBS 339.88)</name>
    <dbReference type="NCBI Taxonomy" id="685588"/>
    <lineage>
        <taxon>Eukaryota</taxon>
        <taxon>Fungi</taxon>
        <taxon>Dikarya</taxon>
        <taxon>Basidiomycota</taxon>
        <taxon>Agaricomycotina</taxon>
        <taxon>Agaricomycetes</taxon>
        <taxon>Agaricomycetidae</taxon>
        <taxon>Agaricales</taxon>
        <taxon>Agaricineae</taxon>
        <taxon>Strophariaceae</taxon>
        <taxon>Galerina</taxon>
    </lineage>
</organism>
<name>A0A067S4N2_GALM3</name>
<dbReference type="Proteomes" id="UP000027222">
    <property type="component" value="Unassembled WGS sequence"/>
</dbReference>
<keyword evidence="3" id="KW-1185">Reference proteome</keyword>
<dbReference type="AlphaFoldDB" id="A0A067S4N2"/>
<gene>
    <name evidence="2" type="ORF">GALMADRAFT_1218778</name>
</gene>
<feature type="region of interest" description="Disordered" evidence="1">
    <location>
        <begin position="66"/>
        <end position="86"/>
    </location>
</feature>
<dbReference type="HOGENOM" id="CLU_2498039_0_0_1"/>
<evidence type="ECO:0000313" key="3">
    <source>
        <dbReference type="Proteomes" id="UP000027222"/>
    </source>
</evidence>
<dbReference type="EMBL" id="KL142433">
    <property type="protein sequence ID" value="KDR65766.1"/>
    <property type="molecule type" value="Genomic_DNA"/>
</dbReference>
<evidence type="ECO:0000256" key="1">
    <source>
        <dbReference type="SAM" id="MobiDB-lite"/>
    </source>
</evidence>
<protein>
    <submittedName>
        <fullName evidence="2">Uncharacterized protein</fullName>
    </submittedName>
</protein>
<reference evidence="3" key="1">
    <citation type="journal article" date="2014" name="Proc. Natl. Acad. Sci. U.S.A.">
        <title>Extensive sampling of basidiomycete genomes demonstrates inadequacy of the white-rot/brown-rot paradigm for wood decay fungi.</title>
        <authorList>
            <person name="Riley R."/>
            <person name="Salamov A.A."/>
            <person name="Brown D.W."/>
            <person name="Nagy L.G."/>
            <person name="Floudas D."/>
            <person name="Held B.W."/>
            <person name="Levasseur A."/>
            <person name="Lombard V."/>
            <person name="Morin E."/>
            <person name="Otillar R."/>
            <person name="Lindquist E.A."/>
            <person name="Sun H."/>
            <person name="LaButti K.M."/>
            <person name="Schmutz J."/>
            <person name="Jabbour D."/>
            <person name="Luo H."/>
            <person name="Baker S.E."/>
            <person name="Pisabarro A.G."/>
            <person name="Walton J.D."/>
            <person name="Blanchette R.A."/>
            <person name="Henrissat B."/>
            <person name="Martin F."/>
            <person name="Cullen D."/>
            <person name="Hibbett D.S."/>
            <person name="Grigoriev I.V."/>
        </authorList>
    </citation>
    <scope>NUCLEOTIDE SEQUENCE [LARGE SCALE GENOMIC DNA]</scope>
    <source>
        <strain evidence="3">CBS 339.88</strain>
    </source>
</reference>
<sequence length="86" mass="9814">MLSKIPNNLPKISLHFSPTPRRLWFSMTPFLLLQLSLYTSLTLMSDPLLPKLPFYHARYVPSSTCHRPHSSPSIHLANSSPSCMYT</sequence>